<evidence type="ECO:0000313" key="1">
    <source>
        <dbReference type="EMBL" id="CAB3261124.1"/>
    </source>
</evidence>
<organism evidence="1">
    <name type="scientific">Phallusia mammillata</name>
    <dbReference type="NCBI Taxonomy" id="59560"/>
    <lineage>
        <taxon>Eukaryota</taxon>
        <taxon>Metazoa</taxon>
        <taxon>Chordata</taxon>
        <taxon>Tunicata</taxon>
        <taxon>Ascidiacea</taxon>
        <taxon>Phlebobranchia</taxon>
        <taxon>Ascidiidae</taxon>
        <taxon>Phallusia</taxon>
    </lineage>
</organism>
<reference evidence="1" key="1">
    <citation type="submission" date="2020-04" db="EMBL/GenBank/DDBJ databases">
        <authorList>
            <person name="Neveu A P."/>
        </authorList>
    </citation>
    <scope>NUCLEOTIDE SEQUENCE</scope>
    <source>
        <tissue evidence="1">Whole embryo</tissue>
    </source>
</reference>
<proteinExistence type="evidence at transcript level"/>
<dbReference type="AlphaFoldDB" id="A0A6F9DH98"/>
<accession>A0A6F9DH98</accession>
<dbReference type="EMBL" id="LR786471">
    <property type="protein sequence ID" value="CAB3261124.1"/>
    <property type="molecule type" value="mRNA"/>
</dbReference>
<sequence length="106" mass="12042">MAGLLKELSQDKSLENNLEFLQQIAQRNYLVNGDESKPFYQLMTALRIGNEVYQRVSGQRKIDEYRAQCAANIIAYVKANPNASNNVLKKEVENQVAMFAVKVQSM</sequence>
<gene>
    <name evidence="1" type="primary">LOC100176726</name>
</gene>
<protein>
    <submittedName>
        <fullName evidence="1">Uncharacterized protein LOC100176726</fullName>
    </submittedName>
</protein>
<name>A0A6F9DH98_9ASCI</name>